<keyword evidence="3" id="KW-1185">Reference proteome</keyword>
<dbReference type="AlphaFoldDB" id="A0A2G8SI62"/>
<sequence>MQTPFNVLAFLLLATSALVGAIDPRQARVLAVNRNAACSGPSGCAPSNDAAHNL</sequence>
<keyword evidence="1" id="KW-0732">Signal</keyword>
<proteinExistence type="predicted"/>
<organism evidence="2 3">
    <name type="scientific">Ganoderma sinense ZZ0214-1</name>
    <dbReference type="NCBI Taxonomy" id="1077348"/>
    <lineage>
        <taxon>Eukaryota</taxon>
        <taxon>Fungi</taxon>
        <taxon>Dikarya</taxon>
        <taxon>Basidiomycota</taxon>
        <taxon>Agaricomycotina</taxon>
        <taxon>Agaricomycetes</taxon>
        <taxon>Polyporales</taxon>
        <taxon>Polyporaceae</taxon>
        <taxon>Ganoderma</taxon>
    </lineage>
</organism>
<evidence type="ECO:0000313" key="3">
    <source>
        <dbReference type="Proteomes" id="UP000230002"/>
    </source>
</evidence>
<feature type="chain" id="PRO_5013600731" description="Transporter" evidence="1">
    <location>
        <begin position="22"/>
        <end position="54"/>
    </location>
</feature>
<comment type="caution">
    <text evidence="2">The sequence shown here is derived from an EMBL/GenBank/DDBJ whole genome shotgun (WGS) entry which is preliminary data.</text>
</comment>
<feature type="signal peptide" evidence="1">
    <location>
        <begin position="1"/>
        <end position="21"/>
    </location>
</feature>
<evidence type="ECO:0000313" key="2">
    <source>
        <dbReference type="EMBL" id="PIL33459.1"/>
    </source>
</evidence>
<dbReference type="EMBL" id="AYKW01000007">
    <property type="protein sequence ID" value="PIL33459.1"/>
    <property type="molecule type" value="Genomic_DNA"/>
</dbReference>
<evidence type="ECO:0000256" key="1">
    <source>
        <dbReference type="SAM" id="SignalP"/>
    </source>
</evidence>
<accession>A0A2G8SI62</accession>
<gene>
    <name evidence="2" type="ORF">GSI_04082</name>
</gene>
<reference evidence="2 3" key="1">
    <citation type="journal article" date="2015" name="Sci. Rep.">
        <title>Chromosome-level genome map provides insights into diverse defense mechanisms in the medicinal fungus Ganoderma sinense.</title>
        <authorList>
            <person name="Zhu Y."/>
            <person name="Xu J."/>
            <person name="Sun C."/>
            <person name="Zhou S."/>
            <person name="Xu H."/>
            <person name="Nelson D.R."/>
            <person name="Qian J."/>
            <person name="Song J."/>
            <person name="Luo H."/>
            <person name="Xiang L."/>
            <person name="Li Y."/>
            <person name="Xu Z."/>
            <person name="Ji A."/>
            <person name="Wang L."/>
            <person name="Lu S."/>
            <person name="Hayward A."/>
            <person name="Sun W."/>
            <person name="Li X."/>
            <person name="Schwartz D.C."/>
            <person name="Wang Y."/>
            <person name="Chen S."/>
        </authorList>
    </citation>
    <scope>NUCLEOTIDE SEQUENCE [LARGE SCALE GENOMIC DNA]</scope>
    <source>
        <strain evidence="2 3">ZZ0214-1</strain>
    </source>
</reference>
<protein>
    <recommendedName>
        <fullName evidence="4">Transporter</fullName>
    </recommendedName>
</protein>
<dbReference type="Proteomes" id="UP000230002">
    <property type="component" value="Unassembled WGS sequence"/>
</dbReference>
<name>A0A2G8SI62_9APHY</name>
<evidence type="ECO:0008006" key="4">
    <source>
        <dbReference type="Google" id="ProtNLM"/>
    </source>
</evidence>